<comment type="caution">
    <text evidence="2">The sequence shown here is derived from an EMBL/GenBank/DDBJ whole genome shotgun (WGS) entry which is preliminary data.</text>
</comment>
<dbReference type="InterPro" id="IPR038109">
    <property type="entry name" value="DNA_bind_recomb_sf"/>
</dbReference>
<dbReference type="GO" id="GO:0000150">
    <property type="term" value="F:DNA strand exchange activity"/>
    <property type="evidence" value="ECO:0007669"/>
    <property type="project" value="InterPro"/>
</dbReference>
<dbReference type="Gene3D" id="3.90.1750.20">
    <property type="entry name" value="Putative Large Serine Recombinase, Chain B, Domain 2"/>
    <property type="match status" value="1"/>
</dbReference>
<dbReference type="Pfam" id="PF07508">
    <property type="entry name" value="Recombinase"/>
    <property type="match status" value="1"/>
</dbReference>
<gene>
    <name evidence="2" type="ORF">FNV44_02460</name>
</gene>
<dbReference type="GO" id="GO:0003677">
    <property type="term" value="F:DNA binding"/>
    <property type="evidence" value="ECO:0007669"/>
    <property type="project" value="InterPro"/>
</dbReference>
<organism evidence="2 3">
    <name type="scientific">Acholeplasma laidlawii</name>
    <dbReference type="NCBI Taxonomy" id="2148"/>
    <lineage>
        <taxon>Bacteria</taxon>
        <taxon>Bacillati</taxon>
        <taxon>Mycoplasmatota</taxon>
        <taxon>Mollicutes</taxon>
        <taxon>Acholeplasmatales</taxon>
        <taxon>Acholeplasmataceae</taxon>
        <taxon>Acholeplasma</taxon>
    </lineage>
</organism>
<sequence>MFLVEGKTATGIATYLKKLHVKTPSGKNTNWTKNTITSILSNEKYKGDALLQKTL</sequence>
<reference evidence="2 3" key="1">
    <citation type="submission" date="2019-07" db="EMBL/GenBank/DDBJ databases">
        <title>Genome sequence of Acholeplasma laidlawii strain with increased resistance to erythromycin.</title>
        <authorList>
            <person name="Medvedeva E.S."/>
            <person name="Baranova N.B."/>
            <person name="Siniagina M.N."/>
            <person name="Mouzykantov A."/>
            <person name="Chernova O.A."/>
            <person name="Chernov V.M."/>
        </authorList>
    </citation>
    <scope>NUCLEOTIDE SEQUENCE [LARGE SCALE GENOMIC DNA]</scope>
    <source>
        <strain evidence="2 3">PG8REry</strain>
    </source>
</reference>
<evidence type="ECO:0000313" key="3">
    <source>
        <dbReference type="Proteomes" id="UP000315938"/>
    </source>
</evidence>
<evidence type="ECO:0000313" key="2">
    <source>
        <dbReference type="EMBL" id="TRX99920.1"/>
    </source>
</evidence>
<dbReference type="InterPro" id="IPR011109">
    <property type="entry name" value="DNA_bind_recombinase_dom"/>
</dbReference>
<dbReference type="Proteomes" id="UP000315938">
    <property type="component" value="Unassembled WGS sequence"/>
</dbReference>
<dbReference type="AlphaFoldDB" id="A0A553II86"/>
<name>A0A553II86_ACHLA</name>
<accession>A0A553II86</accession>
<protein>
    <recommendedName>
        <fullName evidence="1">Recombinase domain-containing protein</fullName>
    </recommendedName>
</protein>
<proteinExistence type="predicted"/>
<evidence type="ECO:0000259" key="1">
    <source>
        <dbReference type="Pfam" id="PF07508"/>
    </source>
</evidence>
<feature type="domain" description="Recombinase" evidence="1">
    <location>
        <begin position="1"/>
        <end position="54"/>
    </location>
</feature>
<dbReference type="EMBL" id="VKID01000001">
    <property type="protein sequence ID" value="TRX99920.1"/>
    <property type="molecule type" value="Genomic_DNA"/>
</dbReference>